<dbReference type="EMBL" id="CP003153">
    <property type="protein sequence ID" value="AEV26387.1"/>
    <property type="molecule type" value="Genomic_DNA"/>
</dbReference>
<protein>
    <recommendedName>
        <fullName evidence="2">TniQ domain-containing protein</fullName>
    </recommendedName>
</protein>
<organism evidence="3 4">
    <name type="scientific">Azospira oryzae (strain ATCC BAA-33 / DSM 13638 / PS)</name>
    <name type="common">Dechlorosoma suillum</name>
    <dbReference type="NCBI Taxonomy" id="640081"/>
    <lineage>
        <taxon>Bacteria</taxon>
        <taxon>Pseudomonadati</taxon>
        <taxon>Pseudomonadota</taxon>
        <taxon>Betaproteobacteria</taxon>
        <taxon>Rhodocyclales</taxon>
        <taxon>Rhodocyclaceae</taxon>
        <taxon>Azospira</taxon>
    </lineage>
</organism>
<accession>G8QIH5</accession>
<evidence type="ECO:0000256" key="1">
    <source>
        <dbReference type="SAM" id="MobiDB-lite"/>
    </source>
</evidence>
<feature type="compositionally biased region" description="Basic and acidic residues" evidence="1">
    <location>
        <begin position="331"/>
        <end position="352"/>
    </location>
</feature>
<name>G8QIH5_AZOOP</name>
<dbReference type="STRING" id="640081.Dsui_2016"/>
<dbReference type="RefSeq" id="WP_014237083.1">
    <property type="nucleotide sequence ID" value="NC_016616.1"/>
</dbReference>
<dbReference type="InterPro" id="IPR009492">
    <property type="entry name" value="TniQ"/>
</dbReference>
<feature type="region of interest" description="Disordered" evidence="1">
    <location>
        <begin position="327"/>
        <end position="358"/>
    </location>
</feature>
<dbReference type="HOGENOM" id="CLU_044956_2_0_4"/>
<dbReference type="AlphaFoldDB" id="G8QIH5"/>
<dbReference type="OrthoDB" id="9036115at2"/>
<dbReference type="Proteomes" id="UP000005633">
    <property type="component" value="Chromosome"/>
</dbReference>
<sequence>MIPNTFDNELVTGYRIDRPIPERSRLFSLPPVEFPLEQRESLISLLVRTCAAHSLNPRRVVAEVLGKSKPELEPLAYPKFFNRMAGTINGHGKYASLFVSVLEASTGQRGLSRLTLLPWQDFFPHKGQGMLSPTPRWCSACLLEQRRCRNDVHFPLLWSLQAYRHCTVHNHPLQDHCPHCGKLQPFLSRYPDQAICHHCLRSLIHPDYAICNEEPTATQFEIWVAKALGDMVVRQSTSDFEPSVEKFHEVMKSIVEATSDGNRAAFCQAIGFNRYALKNWLTKGERPSLPQFLAFGYAVQALPIDLARGNSGFQPSLSAPIAPGKLKVRKRGQDTDETNRAELKRRIQKDMQTEPPQPVSAIGKRYGVTASYLRYWFPDICQNISTRYKEFLKLRGEKRLNDQIQRVQNIVQAFHDQKSYPSRRKVDLILRKEKASLRERVVRDAYRAALIV</sequence>
<dbReference type="KEGG" id="dsu:Dsui_2016"/>
<evidence type="ECO:0000313" key="4">
    <source>
        <dbReference type="Proteomes" id="UP000005633"/>
    </source>
</evidence>
<evidence type="ECO:0000313" key="3">
    <source>
        <dbReference type="EMBL" id="AEV26387.1"/>
    </source>
</evidence>
<feature type="domain" description="TniQ" evidence="2">
    <location>
        <begin position="35"/>
        <end position="173"/>
    </location>
</feature>
<proteinExistence type="predicted"/>
<dbReference type="Pfam" id="PF06527">
    <property type="entry name" value="TniQ"/>
    <property type="match status" value="1"/>
</dbReference>
<gene>
    <name evidence="3" type="ordered locus">Dsui_2016</name>
</gene>
<evidence type="ECO:0000259" key="2">
    <source>
        <dbReference type="Pfam" id="PF06527"/>
    </source>
</evidence>
<dbReference type="eggNOG" id="COG1309">
    <property type="taxonomic scope" value="Bacteria"/>
</dbReference>
<reference evidence="3 4" key="1">
    <citation type="journal article" date="2012" name="J. Bacteriol.">
        <title>Complete genome sequence of the anaerobic perchlorate-reducing bacterium Azospira suillum strain PS.</title>
        <authorList>
            <person name="Byrne-Bailey K.G."/>
            <person name="Coates J.D."/>
        </authorList>
    </citation>
    <scope>NUCLEOTIDE SEQUENCE [LARGE SCALE GENOMIC DNA]</scope>
    <source>
        <strain evidence="4">ATCC BAA-33 / DSM 13638 / PS</strain>
    </source>
</reference>